<evidence type="ECO:0000313" key="1">
    <source>
        <dbReference type="EMBL" id="SGZ40377.1"/>
    </source>
</evidence>
<sequence length="152" mass="17562">MDNDDIKFNNDKLKTDDVKIKNDNNFELFMPIKYLTLSYKDHLSISYNIILTINPIKVINKLVSSLSQDKLNPTEELLLVNENASGNADGSHHLTNNITRHYQLLIKSKYETNQNSFVECEALIDNYHNITLNKVILAYMDKDGNWVKQTLT</sequence>
<evidence type="ECO:0000313" key="2">
    <source>
        <dbReference type="Proteomes" id="UP000183365"/>
    </source>
</evidence>
<name>A0A1L0CPI0_9ASCO</name>
<organism evidence="1 2">
    <name type="scientific">Hanseniaspora guilliermondii</name>
    <dbReference type="NCBI Taxonomy" id="56406"/>
    <lineage>
        <taxon>Eukaryota</taxon>
        <taxon>Fungi</taxon>
        <taxon>Dikarya</taxon>
        <taxon>Ascomycota</taxon>
        <taxon>Saccharomycotina</taxon>
        <taxon>Saccharomycetes</taxon>
        <taxon>Saccharomycodales</taxon>
        <taxon>Saccharomycodaceae</taxon>
        <taxon>Hanseniaspora</taxon>
    </lineage>
</organism>
<protein>
    <submittedName>
        <fullName evidence="1">Uncharacterized protein</fullName>
    </submittedName>
</protein>
<proteinExistence type="predicted"/>
<dbReference type="EMBL" id="FQNF01000048">
    <property type="protein sequence ID" value="SGZ40377.1"/>
    <property type="molecule type" value="Genomic_DNA"/>
</dbReference>
<accession>A0A1L0CPI0</accession>
<gene>
    <name evidence="1" type="ORF">HGUI_02577</name>
</gene>
<dbReference type="Proteomes" id="UP000183365">
    <property type="component" value="Unassembled WGS sequence"/>
</dbReference>
<dbReference type="AlphaFoldDB" id="A0A1L0CPI0"/>
<keyword evidence="2" id="KW-1185">Reference proteome</keyword>
<reference evidence="2" key="1">
    <citation type="submission" date="2016-11" db="EMBL/GenBank/DDBJ databases">
        <authorList>
            <person name="Guldener U."/>
        </authorList>
    </citation>
    <scope>NUCLEOTIDE SEQUENCE [LARGE SCALE GENOMIC DNA]</scope>
</reference>
<dbReference type="OrthoDB" id="10470199at2759"/>
<dbReference type="VEuPathDB" id="FungiDB:HGUI_02577"/>